<evidence type="ECO:0008006" key="5">
    <source>
        <dbReference type="Google" id="ProtNLM"/>
    </source>
</evidence>
<keyword evidence="4" id="KW-1185">Reference proteome</keyword>
<dbReference type="STRING" id="1120918.SAMN05216249_101228"/>
<evidence type="ECO:0000313" key="4">
    <source>
        <dbReference type="Proteomes" id="UP000198838"/>
    </source>
</evidence>
<organism evidence="3 4">
    <name type="scientific">Acetitomaculum ruminis DSM 5522</name>
    <dbReference type="NCBI Taxonomy" id="1120918"/>
    <lineage>
        <taxon>Bacteria</taxon>
        <taxon>Bacillati</taxon>
        <taxon>Bacillota</taxon>
        <taxon>Clostridia</taxon>
        <taxon>Lachnospirales</taxon>
        <taxon>Lachnospiraceae</taxon>
        <taxon>Acetitomaculum</taxon>
    </lineage>
</organism>
<dbReference type="Proteomes" id="UP000198838">
    <property type="component" value="Unassembled WGS sequence"/>
</dbReference>
<evidence type="ECO:0000313" key="3">
    <source>
        <dbReference type="EMBL" id="SFA72862.1"/>
    </source>
</evidence>
<dbReference type="RefSeq" id="WP_177205526.1">
    <property type="nucleotide sequence ID" value="NZ_FOJY01000001.1"/>
</dbReference>
<feature type="compositionally biased region" description="Polar residues" evidence="2">
    <location>
        <begin position="172"/>
        <end position="182"/>
    </location>
</feature>
<evidence type="ECO:0000256" key="2">
    <source>
        <dbReference type="SAM" id="MobiDB-lite"/>
    </source>
</evidence>
<gene>
    <name evidence="3" type="ORF">SAMN05216249_101228</name>
</gene>
<name>A0A1I0V9D8_9FIRM</name>
<keyword evidence="1" id="KW-0175">Coiled coil</keyword>
<feature type="coiled-coil region" evidence="1">
    <location>
        <begin position="51"/>
        <end position="85"/>
    </location>
</feature>
<sequence>MASRIEQIVEEIEEYISNCKHSRLSSSTILVNKDEIDVLLADLREKAPEEIRQYKKIISNEQNIIKNAKQKADEIVRQAAVQTNQLVSEHEIMQQAYMQANEIVRIATVQAQDILDSATEDANNIRSSAISYTDDMLGNLERIIQHSMNTANNNFKSLIKGLTESDEIVKMNRSQLAQSQAEPSVEEDEKTDDKNGKAKSDKQTELKTM</sequence>
<proteinExistence type="predicted"/>
<feature type="region of interest" description="Disordered" evidence="2">
    <location>
        <begin position="172"/>
        <end position="209"/>
    </location>
</feature>
<dbReference type="EMBL" id="FOJY01000001">
    <property type="protein sequence ID" value="SFA72862.1"/>
    <property type="molecule type" value="Genomic_DNA"/>
</dbReference>
<reference evidence="3 4" key="1">
    <citation type="submission" date="2016-10" db="EMBL/GenBank/DDBJ databases">
        <authorList>
            <person name="de Groot N.N."/>
        </authorList>
    </citation>
    <scope>NUCLEOTIDE SEQUENCE [LARGE SCALE GENOMIC DNA]</scope>
    <source>
        <strain evidence="3 4">DSM 5522</strain>
    </source>
</reference>
<evidence type="ECO:0000256" key="1">
    <source>
        <dbReference type="SAM" id="Coils"/>
    </source>
</evidence>
<feature type="compositionally biased region" description="Basic and acidic residues" evidence="2">
    <location>
        <begin position="191"/>
        <end position="209"/>
    </location>
</feature>
<dbReference type="AlphaFoldDB" id="A0A1I0V9D8"/>
<accession>A0A1I0V9D8</accession>
<protein>
    <recommendedName>
        <fullName evidence="5">ATPase</fullName>
    </recommendedName>
</protein>